<dbReference type="AlphaFoldDB" id="A0A8J4H4M0"/>
<gene>
    <name evidence="2" type="primary">spoIID</name>
    <name evidence="2" type="ORF">XYCOK13_36970</name>
</gene>
<dbReference type="GO" id="GO:0030435">
    <property type="term" value="P:sporulation resulting in formation of a cellular spore"/>
    <property type="evidence" value="ECO:0007669"/>
    <property type="project" value="InterPro"/>
</dbReference>
<evidence type="ECO:0000259" key="1">
    <source>
        <dbReference type="Pfam" id="PF08486"/>
    </source>
</evidence>
<dbReference type="Pfam" id="PF08486">
    <property type="entry name" value="SpoIID"/>
    <property type="match status" value="1"/>
</dbReference>
<dbReference type="PANTHER" id="PTHR30032:SF4">
    <property type="entry name" value="AMIDASE ENHANCER"/>
    <property type="match status" value="1"/>
</dbReference>
<feature type="domain" description="Sporulation stage II protein D amidase enhancer LytB N-terminal" evidence="1">
    <location>
        <begin position="126"/>
        <end position="232"/>
    </location>
</feature>
<comment type="caution">
    <text evidence="2">The sequence shown here is derived from an EMBL/GenBank/DDBJ whole genome shotgun (WGS) entry which is preliminary data.</text>
</comment>
<organism evidence="2 3">
    <name type="scientific">Xylanibacillus composti</name>
    <dbReference type="NCBI Taxonomy" id="1572762"/>
    <lineage>
        <taxon>Bacteria</taxon>
        <taxon>Bacillati</taxon>
        <taxon>Bacillota</taxon>
        <taxon>Bacilli</taxon>
        <taxon>Bacillales</taxon>
        <taxon>Paenibacillaceae</taxon>
        <taxon>Xylanibacillus</taxon>
    </lineage>
</organism>
<sequence>MNSRRGSETTKRTMYPIRTRRRGLLGRIPRIAKRTSRRNRAVHSFGGRIRRSRRRLAWFDQHRFGFGLAAGILLLTLLAVALPGLLVKPLVFPEPGSSTANWLGWQPSPSTALQESVQTWMVPVYRSQTGEVEEVTLEAYVRGVVAAEMPVTFELEALKAQAIAARTYLVKRVAAGNFDDVPKGAWVTDTVQHQAYTDLESLREQWGWLRYGANLDKLNRAVNETRGLVATFEGEPIEASFFSTSNGYTENSEEYWQAYVPYLRSVPSPWDELVSPRYKQETSMTYEELFRKLGISGVQPASANASAETLSYTSGGRIKEIRIAGKPFTGREVRELLGLPSSHFTLTRESDRVVITSYGYGHGVGMSQYGAQGMAEEGKTAEQILRYYYSGIDLESIEELGITELEGRAIQLDEEDLLAGGI</sequence>
<dbReference type="InterPro" id="IPR051922">
    <property type="entry name" value="Bact_Sporulation_Assoc"/>
</dbReference>
<dbReference type="NCBIfam" id="TIGR02669">
    <property type="entry name" value="SpoIID_LytB"/>
    <property type="match status" value="1"/>
</dbReference>
<dbReference type="InterPro" id="IPR014225">
    <property type="entry name" value="Spore_II_D_firmicutes"/>
</dbReference>
<protein>
    <submittedName>
        <fullName evidence="2">Stage II sporulation protein D</fullName>
    </submittedName>
</protein>
<dbReference type="RefSeq" id="WP_244865253.1">
    <property type="nucleotide sequence ID" value="NZ_BOVK01000061.1"/>
</dbReference>
<reference evidence="2" key="1">
    <citation type="submission" date="2021-04" db="EMBL/GenBank/DDBJ databases">
        <title>Draft genome sequence of Xylanibacillus composti strain K13.</title>
        <authorList>
            <person name="Uke A."/>
            <person name="Chhe C."/>
            <person name="Baramee S."/>
            <person name="Kosugi A."/>
        </authorList>
    </citation>
    <scope>NUCLEOTIDE SEQUENCE</scope>
    <source>
        <strain evidence="2">K13</strain>
    </source>
</reference>
<evidence type="ECO:0000313" key="3">
    <source>
        <dbReference type="Proteomes" id="UP000677918"/>
    </source>
</evidence>
<name>A0A8J4H4M0_9BACL</name>
<evidence type="ECO:0000313" key="2">
    <source>
        <dbReference type="EMBL" id="GIQ70873.1"/>
    </source>
</evidence>
<proteinExistence type="predicted"/>
<dbReference type="InterPro" id="IPR013486">
    <property type="entry name" value="SpoIID/LytB"/>
</dbReference>
<dbReference type="InterPro" id="IPR013693">
    <property type="entry name" value="SpoIID/LytB_N"/>
</dbReference>
<dbReference type="PANTHER" id="PTHR30032">
    <property type="entry name" value="N-ACETYLMURAMOYL-L-ALANINE AMIDASE-RELATED"/>
    <property type="match status" value="1"/>
</dbReference>
<dbReference type="Proteomes" id="UP000677918">
    <property type="component" value="Unassembled WGS sequence"/>
</dbReference>
<keyword evidence="3" id="KW-1185">Reference proteome</keyword>
<dbReference type="EMBL" id="BOVK01000061">
    <property type="protein sequence ID" value="GIQ70873.1"/>
    <property type="molecule type" value="Genomic_DNA"/>
</dbReference>
<accession>A0A8J4H4M0</accession>
<dbReference type="NCBIfam" id="TIGR02870">
    <property type="entry name" value="spore_II_D"/>
    <property type="match status" value="1"/>
</dbReference>
<dbReference type="GO" id="GO:0030288">
    <property type="term" value="C:outer membrane-bounded periplasmic space"/>
    <property type="evidence" value="ECO:0007669"/>
    <property type="project" value="TreeGrafter"/>
</dbReference>